<dbReference type="AlphaFoldDB" id="A0A6G4A541"/>
<comment type="caution">
    <text evidence="1">The sequence shown here is derived from an EMBL/GenBank/DDBJ whole genome shotgun (WGS) entry which is preliminary data.</text>
</comment>
<accession>A0A6G4A541</accession>
<protein>
    <submittedName>
        <fullName evidence="1">Thiol-disulfide oxidoreductase DCC family protein</fullName>
    </submittedName>
</protein>
<dbReference type="Pfam" id="PF04134">
    <property type="entry name" value="DCC1-like"/>
    <property type="match status" value="1"/>
</dbReference>
<dbReference type="PANTHER" id="PTHR33639:SF2">
    <property type="entry name" value="DUF393 DOMAIN-CONTAINING PROTEIN"/>
    <property type="match status" value="1"/>
</dbReference>
<reference evidence="1" key="1">
    <citation type="submission" date="2020-02" db="EMBL/GenBank/DDBJ databases">
        <authorList>
            <person name="Shen X.-R."/>
            <person name="Zhang Y.-X."/>
        </authorList>
    </citation>
    <scope>NUCLEOTIDE SEQUENCE</scope>
    <source>
        <strain evidence="1">SYP-B3998</strain>
    </source>
</reference>
<evidence type="ECO:0000313" key="1">
    <source>
        <dbReference type="EMBL" id="NEW09408.1"/>
    </source>
</evidence>
<name>A0A6G4A541_9BACL</name>
<gene>
    <name evidence="1" type="ORF">GK047_26040</name>
</gene>
<organism evidence="1">
    <name type="scientific">Paenibacillus sp. SYP-B3998</name>
    <dbReference type="NCBI Taxonomy" id="2678564"/>
    <lineage>
        <taxon>Bacteria</taxon>
        <taxon>Bacillati</taxon>
        <taxon>Bacillota</taxon>
        <taxon>Bacilli</taxon>
        <taxon>Bacillales</taxon>
        <taxon>Paenibacillaceae</taxon>
        <taxon>Paenibacillus</taxon>
    </lineage>
</organism>
<proteinExistence type="predicted"/>
<dbReference type="InterPro" id="IPR007263">
    <property type="entry name" value="DCC1-like"/>
</dbReference>
<dbReference type="GO" id="GO:0015035">
    <property type="term" value="F:protein-disulfide reductase activity"/>
    <property type="evidence" value="ECO:0007669"/>
    <property type="project" value="InterPro"/>
</dbReference>
<dbReference type="RefSeq" id="WP_163953232.1">
    <property type="nucleotide sequence ID" value="NZ_JAAIKC010000017.1"/>
</dbReference>
<sequence length="137" mass="15741">MTDHLDQGSIVLFDGVCNLCNSAVQFILRNDPRGRLHFASLQSPTGQELLQRHHLPTDHLGTFVLIEEGRIYTQSTAALRISRQLRGAWPLTYAAIVVPPVLRNAVYAFIARNRYHWFGQTEHCMLPKPEFKQRFLE</sequence>
<dbReference type="EMBL" id="JAAIKC010000017">
    <property type="protein sequence ID" value="NEW09408.1"/>
    <property type="molecule type" value="Genomic_DNA"/>
</dbReference>
<dbReference type="InterPro" id="IPR052927">
    <property type="entry name" value="DCC_oxidoreductase"/>
</dbReference>
<dbReference type="PANTHER" id="PTHR33639">
    <property type="entry name" value="THIOL-DISULFIDE OXIDOREDUCTASE DCC"/>
    <property type="match status" value="1"/>
</dbReference>